<gene>
    <name evidence="7" type="ORF">CYNAS_LOCUS19523</name>
</gene>
<proteinExistence type="predicted"/>
<reference evidence="7" key="1">
    <citation type="submission" date="2023-07" db="EMBL/GenBank/DDBJ databases">
        <authorList>
            <consortium name="CYATHOMIX"/>
        </authorList>
    </citation>
    <scope>NUCLEOTIDE SEQUENCE</scope>
    <source>
        <strain evidence="7">N/A</strain>
    </source>
</reference>
<feature type="transmembrane region" description="Helical" evidence="5">
    <location>
        <begin position="110"/>
        <end position="140"/>
    </location>
</feature>
<evidence type="ECO:0000256" key="2">
    <source>
        <dbReference type="ARBA" id="ARBA00022692"/>
    </source>
</evidence>
<evidence type="ECO:0000256" key="1">
    <source>
        <dbReference type="ARBA" id="ARBA00004141"/>
    </source>
</evidence>
<evidence type="ECO:0000256" key="4">
    <source>
        <dbReference type="ARBA" id="ARBA00023136"/>
    </source>
</evidence>
<dbReference type="Pfam" id="PF01061">
    <property type="entry name" value="ABC2_membrane"/>
    <property type="match status" value="1"/>
</dbReference>
<evidence type="ECO:0000256" key="5">
    <source>
        <dbReference type="SAM" id="Phobius"/>
    </source>
</evidence>
<dbReference type="AlphaFoldDB" id="A0AA36HB69"/>
<organism evidence="7 8">
    <name type="scientific">Cylicocyclus nassatus</name>
    <name type="common">Nematode worm</name>
    <dbReference type="NCBI Taxonomy" id="53992"/>
    <lineage>
        <taxon>Eukaryota</taxon>
        <taxon>Metazoa</taxon>
        <taxon>Ecdysozoa</taxon>
        <taxon>Nematoda</taxon>
        <taxon>Chromadorea</taxon>
        <taxon>Rhabditida</taxon>
        <taxon>Rhabditina</taxon>
        <taxon>Rhabditomorpha</taxon>
        <taxon>Strongyloidea</taxon>
        <taxon>Strongylidae</taxon>
        <taxon>Cylicocyclus</taxon>
    </lineage>
</organism>
<dbReference type="GO" id="GO:0016020">
    <property type="term" value="C:membrane"/>
    <property type="evidence" value="ECO:0007669"/>
    <property type="project" value="UniProtKB-SubCell"/>
</dbReference>
<feature type="transmembrane region" description="Helical" evidence="5">
    <location>
        <begin position="40"/>
        <end position="60"/>
    </location>
</feature>
<dbReference type="InterPro" id="IPR013525">
    <property type="entry name" value="ABC2_TM"/>
</dbReference>
<evidence type="ECO:0000313" key="7">
    <source>
        <dbReference type="EMBL" id="CAJ0607540.1"/>
    </source>
</evidence>
<accession>A0AA36HB69</accession>
<keyword evidence="4 5" id="KW-0472">Membrane</keyword>
<sequence>MFTAFDKLRSTSKCQSLQTFGAENTDSALQKFINAPILSLWEPFTALIVSLIISFSFNSLTKEKRVGASDRVGFTVAVLYFGLIPWIYVVTQKVAHEKQDIRNFLRETQLSTIIFLIHKLSCDFPTIMLTATLYTVPFLLLIESNMSNTQQWLWMASLLCIIFTHLYLWRFITQAFSFLFDSATVAFVTTVLLLTISYLTSGLVSHPAFLNSMVLSISPHRWTSQAFLEADFLG</sequence>
<dbReference type="GO" id="GO:0140359">
    <property type="term" value="F:ABC-type transporter activity"/>
    <property type="evidence" value="ECO:0007669"/>
    <property type="project" value="InterPro"/>
</dbReference>
<evidence type="ECO:0000259" key="6">
    <source>
        <dbReference type="Pfam" id="PF01061"/>
    </source>
</evidence>
<protein>
    <recommendedName>
        <fullName evidence="6">ABC-2 type transporter transmembrane domain-containing protein</fullName>
    </recommendedName>
</protein>
<keyword evidence="2 5" id="KW-0812">Transmembrane</keyword>
<dbReference type="Proteomes" id="UP001176961">
    <property type="component" value="Unassembled WGS sequence"/>
</dbReference>
<keyword evidence="8" id="KW-1185">Reference proteome</keyword>
<comment type="subcellular location">
    <subcellularLocation>
        <location evidence="1">Membrane</location>
        <topology evidence="1">Multi-pass membrane protein</topology>
    </subcellularLocation>
</comment>
<feature type="transmembrane region" description="Helical" evidence="5">
    <location>
        <begin position="72"/>
        <end position="90"/>
    </location>
</feature>
<feature type="transmembrane region" description="Helical" evidence="5">
    <location>
        <begin position="178"/>
        <end position="199"/>
    </location>
</feature>
<evidence type="ECO:0000313" key="8">
    <source>
        <dbReference type="Proteomes" id="UP001176961"/>
    </source>
</evidence>
<comment type="caution">
    <text evidence="7">The sequence shown here is derived from an EMBL/GenBank/DDBJ whole genome shotgun (WGS) entry which is preliminary data.</text>
</comment>
<feature type="domain" description="ABC-2 type transporter transmembrane" evidence="6">
    <location>
        <begin position="27"/>
        <end position="230"/>
    </location>
</feature>
<name>A0AA36HB69_CYLNA</name>
<keyword evidence="3 5" id="KW-1133">Transmembrane helix</keyword>
<dbReference type="EMBL" id="CATQJL010000316">
    <property type="protein sequence ID" value="CAJ0607540.1"/>
    <property type="molecule type" value="Genomic_DNA"/>
</dbReference>
<evidence type="ECO:0000256" key="3">
    <source>
        <dbReference type="ARBA" id="ARBA00022989"/>
    </source>
</evidence>
<feature type="transmembrane region" description="Helical" evidence="5">
    <location>
        <begin position="152"/>
        <end position="172"/>
    </location>
</feature>